<keyword evidence="3" id="KW-1185">Reference proteome</keyword>
<evidence type="ECO:0000256" key="1">
    <source>
        <dbReference type="SAM" id="MobiDB-lite"/>
    </source>
</evidence>
<feature type="compositionally biased region" description="Polar residues" evidence="1">
    <location>
        <begin position="25"/>
        <end position="36"/>
    </location>
</feature>
<evidence type="ECO:0000313" key="3">
    <source>
        <dbReference type="Proteomes" id="UP000266723"/>
    </source>
</evidence>
<organism evidence="2 3">
    <name type="scientific">Brassica cretica</name>
    <name type="common">Mustard</name>
    <dbReference type="NCBI Taxonomy" id="69181"/>
    <lineage>
        <taxon>Eukaryota</taxon>
        <taxon>Viridiplantae</taxon>
        <taxon>Streptophyta</taxon>
        <taxon>Embryophyta</taxon>
        <taxon>Tracheophyta</taxon>
        <taxon>Spermatophyta</taxon>
        <taxon>Magnoliopsida</taxon>
        <taxon>eudicotyledons</taxon>
        <taxon>Gunneridae</taxon>
        <taxon>Pentapetalae</taxon>
        <taxon>rosids</taxon>
        <taxon>malvids</taxon>
        <taxon>Brassicales</taxon>
        <taxon>Brassicaceae</taxon>
        <taxon>Brassiceae</taxon>
        <taxon>Brassica</taxon>
    </lineage>
</organism>
<feature type="region of interest" description="Disordered" evidence="1">
    <location>
        <begin position="25"/>
        <end position="54"/>
    </location>
</feature>
<accession>A0ABQ7DE85</accession>
<dbReference type="Proteomes" id="UP000266723">
    <property type="component" value="Unassembled WGS sequence"/>
</dbReference>
<protein>
    <submittedName>
        <fullName evidence="2">Uncharacterized protein</fullName>
    </submittedName>
</protein>
<name>A0ABQ7DE85_BRACR</name>
<comment type="caution">
    <text evidence="2">The sequence shown here is derived from an EMBL/GenBank/DDBJ whole genome shotgun (WGS) entry which is preliminary data.</text>
</comment>
<evidence type="ECO:0000313" key="2">
    <source>
        <dbReference type="EMBL" id="KAF3575585.1"/>
    </source>
</evidence>
<reference evidence="2 3" key="1">
    <citation type="journal article" date="2020" name="BMC Genomics">
        <title>Intraspecific diversification of the crop wild relative Brassica cretica Lam. using demographic model selection.</title>
        <authorList>
            <person name="Kioukis A."/>
            <person name="Michalopoulou V.A."/>
            <person name="Briers L."/>
            <person name="Pirintsos S."/>
            <person name="Studholme D.J."/>
            <person name="Pavlidis P."/>
            <person name="Sarris P.F."/>
        </authorList>
    </citation>
    <scope>NUCLEOTIDE SEQUENCE [LARGE SCALE GENOMIC DNA]</scope>
    <source>
        <strain evidence="3">cv. PFS-1207/04</strain>
    </source>
</reference>
<sequence length="141" mass="16189">MTMETSCRFLSTEEATPISTVQQWMSPRPTHQPTPQRSRRLKRCSPPMKSEEQDKLVNTLTKQVKTLTTRTRAIRPRGTTKIRGKRFNFATPLDREWRMTSSNASTWIPATILMIQKKTLTCIQGELGAEQLEKTLRSANP</sequence>
<gene>
    <name evidence="2" type="ORF">DY000_02031107</name>
</gene>
<dbReference type="EMBL" id="QGKV02000649">
    <property type="protein sequence ID" value="KAF3575585.1"/>
    <property type="molecule type" value="Genomic_DNA"/>
</dbReference>
<proteinExistence type="predicted"/>